<evidence type="ECO:0000259" key="1">
    <source>
        <dbReference type="PROSITE" id="PS51186"/>
    </source>
</evidence>
<dbReference type="Proteomes" id="UP000304880">
    <property type="component" value="Unassembled WGS sequence"/>
</dbReference>
<dbReference type="PROSITE" id="PS51186">
    <property type="entry name" value="GNAT"/>
    <property type="match status" value="1"/>
</dbReference>
<keyword evidence="2" id="KW-0808">Transferase</keyword>
<evidence type="ECO:0000313" key="3">
    <source>
        <dbReference type="Proteomes" id="UP000304880"/>
    </source>
</evidence>
<dbReference type="EMBL" id="VDDC01000006">
    <property type="protein sequence ID" value="TNH40811.1"/>
    <property type="molecule type" value="Genomic_DNA"/>
</dbReference>
<dbReference type="SUPFAM" id="SSF55729">
    <property type="entry name" value="Acyl-CoA N-acyltransferases (Nat)"/>
    <property type="match status" value="1"/>
</dbReference>
<dbReference type="GO" id="GO:0016747">
    <property type="term" value="F:acyltransferase activity, transferring groups other than amino-acyl groups"/>
    <property type="evidence" value="ECO:0007669"/>
    <property type="project" value="InterPro"/>
</dbReference>
<feature type="domain" description="N-acetyltransferase" evidence="1">
    <location>
        <begin position="26"/>
        <end position="181"/>
    </location>
</feature>
<dbReference type="Gene3D" id="3.40.630.30">
    <property type="match status" value="1"/>
</dbReference>
<organism evidence="2 3">
    <name type="scientific">Paracoccus haeundaensis</name>
    <dbReference type="NCBI Taxonomy" id="225362"/>
    <lineage>
        <taxon>Bacteria</taxon>
        <taxon>Pseudomonadati</taxon>
        <taxon>Pseudomonadota</taxon>
        <taxon>Alphaproteobacteria</taxon>
        <taxon>Rhodobacterales</taxon>
        <taxon>Paracoccaceae</taxon>
        <taxon>Paracoccus</taxon>
    </lineage>
</organism>
<reference evidence="2 3" key="1">
    <citation type="submission" date="2019-06" db="EMBL/GenBank/DDBJ databases">
        <authorList>
            <person name="Li J."/>
        </authorList>
    </citation>
    <scope>NUCLEOTIDE SEQUENCE [LARGE SCALE GENOMIC DNA]</scope>
    <source>
        <strain evidence="2 3">CGMCC 1.8012</strain>
    </source>
</reference>
<proteinExistence type="predicted"/>
<sequence>MALSSSCVSRHLACTTRKARQGQPMQILHPIPDSLLPAAAALWRAHFGRGRWPARVRAGHGVVAVDASGAVCGVMGLRDGAGGFAQGGAGLSGWLFRAAPPTGDLVIDGLAVTDTRQGTGRALIEAGALVAARDGRPGLRAEVRARNRGALAFYDRVGFSDRGRGRYGLPWWGQVHLLHLSV</sequence>
<dbReference type="InterPro" id="IPR000182">
    <property type="entry name" value="GNAT_dom"/>
</dbReference>
<protein>
    <submittedName>
        <fullName evidence="2">GNAT family N-acetyltransferase</fullName>
    </submittedName>
</protein>
<comment type="caution">
    <text evidence="2">The sequence shown here is derived from an EMBL/GenBank/DDBJ whole genome shotgun (WGS) entry which is preliminary data.</text>
</comment>
<dbReference type="InterPro" id="IPR016181">
    <property type="entry name" value="Acyl_CoA_acyltransferase"/>
</dbReference>
<name>A0A5C4RAX1_9RHOB</name>
<accession>A0A5C4RAX1</accession>
<evidence type="ECO:0000313" key="2">
    <source>
        <dbReference type="EMBL" id="TNH40811.1"/>
    </source>
</evidence>
<dbReference type="AlphaFoldDB" id="A0A5C4RAX1"/>
<keyword evidence="3" id="KW-1185">Reference proteome</keyword>
<gene>
    <name evidence="2" type="ORF">FHD67_02850</name>
</gene>